<dbReference type="Proteomes" id="UP000634139">
    <property type="component" value="Unassembled WGS sequence"/>
</dbReference>
<keyword evidence="3" id="KW-1134">Transmembrane beta strand</keyword>
<dbReference type="Gene3D" id="2.40.170.20">
    <property type="entry name" value="TonB-dependent receptor, beta-barrel domain"/>
    <property type="match status" value="1"/>
</dbReference>
<dbReference type="AlphaFoldDB" id="A0A918RIN0"/>
<comment type="caution">
    <text evidence="12">The sequence shown here is derived from an EMBL/GenBank/DDBJ whole genome shotgun (WGS) entry which is preliminary data.</text>
</comment>
<dbReference type="SUPFAM" id="SSF56935">
    <property type="entry name" value="Porins"/>
    <property type="match status" value="1"/>
</dbReference>
<evidence type="ECO:0000313" key="13">
    <source>
        <dbReference type="Proteomes" id="UP000634139"/>
    </source>
</evidence>
<name>A0A918RIN0_9SPHN</name>
<dbReference type="InterPro" id="IPR039426">
    <property type="entry name" value="TonB-dep_rcpt-like"/>
</dbReference>
<keyword evidence="5 8" id="KW-0798">TonB box</keyword>
<comment type="similarity">
    <text evidence="8">Belongs to the TonB-dependent receptor family.</text>
</comment>
<evidence type="ECO:0000256" key="6">
    <source>
        <dbReference type="ARBA" id="ARBA00023136"/>
    </source>
</evidence>
<evidence type="ECO:0000256" key="3">
    <source>
        <dbReference type="ARBA" id="ARBA00022452"/>
    </source>
</evidence>
<evidence type="ECO:0000256" key="2">
    <source>
        <dbReference type="ARBA" id="ARBA00022448"/>
    </source>
</evidence>
<dbReference type="GO" id="GO:0015344">
    <property type="term" value="F:siderophore uptake transmembrane transporter activity"/>
    <property type="evidence" value="ECO:0007669"/>
    <property type="project" value="TreeGrafter"/>
</dbReference>
<keyword evidence="12" id="KW-0675">Receptor</keyword>
<feature type="chain" id="PRO_5037195479" evidence="9">
    <location>
        <begin position="25"/>
        <end position="700"/>
    </location>
</feature>
<keyword evidence="13" id="KW-1185">Reference proteome</keyword>
<keyword evidence="2" id="KW-0813">Transport</keyword>
<reference evidence="12" key="2">
    <citation type="submission" date="2020-09" db="EMBL/GenBank/DDBJ databases">
        <authorList>
            <person name="Sun Q."/>
            <person name="Kim S."/>
        </authorList>
    </citation>
    <scope>NUCLEOTIDE SEQUENCE</scope>
    <source>
        <strain evidence="12">KCTC 32422</strain>
    </source>
</reference>
<dbReference type="InterPro" id="IPR036942">
    <property type="entry name" value="Beta-barrel_TonB_sf"/>
</dbReference>
<dbReference type="Pfam" id="PF00593">
    <property type="entry name" value="TonB_dep_Rec_b-barrel"/>
    <property type="match status" value="1"/>
</dbReference>
<evidence type="ECO:0000259" key="10">
    <source>
        <dbReference type="Pfam" id="PF00593"/>
    </source>
</evidence>
<evidence type="ECO:0000256" key="5">
    <source>
        <dbReference type="ARBA" id="ARBA00023077"/>
    </source>
</evidence>
<dbReference type="PANTHER" id="PTHR30069">
    <property type="entry name" value="TONB-DEPENDENT OUTER MEMBRANE RECEPTOR"/>
    <property type="match status" value="1"/>
</dbReference>
<protein>
    <submittedName>
        <fullName evidence="12">TonB-dependent copper receptor</fullName>
    </submittedName>
</protein>
<keyword evidence="4" id="KW-0812">Transmembrane</keyword>
<keyword evidence="6 8" id="KW-0472">Membrane</keyword>
<accession>A0A918RIN0</accession>
<dbReference type="Pfam" id="PF07715">
    <property type="entry name" value="Plug"/>
    <property type="match status" value="1"/>
</dbReference>
<dbReference type="RefSeq" id="WP_189541032.1">
    <property type="nucleotide sequence ID" value="NZ_BMZD01000004.1"/>
</dbReference>
<dbReference type="InterPro" id="IPR012910">
    <property type="entry name" value="Plug_dom"/>
</dbReference>
<evidence type="ECO:0000259" key="11">
    <source>
        <dbReference type="Pfam" id="PF07715"/>
    </source>
</evidence>
<dbReference type="Gene3D" id="2.170.130.10">
    <property type="entry name" value="TonB-dependent receptor, plug domain"/>
    <property type="match status" value="1"/>
</dbReference>
<evidence type="ECO:0000256" key="4">
    <source>
        <dbReference type="ARBA" id="ARBA00022692"/>
    </source>
</evidence>
<feature type="signal peptide" evidence="9">
    <location>
        <begin position="1"/>
        <end position="24"/>
    </location>
</feature>
<reference evidence="12" key="1">
    <citation type="journal article" date="2014" name="Int. J. Syst. Evol. Microbiol.">
        <title>Complete genome sequence of Corynebacterium casei LMG S-19264T (=DSM 44701T), isolated from a smear-ripened cheese.</title>
        <authorList>
            <consortium name="US DOE Joint Genome Institute (JGI-PGF)"/>
            <person name="Walter F."/>
            <person name="Albersmeier A."/>
            <person name="Kalinowski J."/>
            <person name="Ruckert C."/>
        </authorList>
    </citation>
    <scope>NUCLEOTIDE SEQUENCE</scope>
    <source>
        <strain evidence="12">KCTC 32422</strain>
    </source>
</reference>
<evidence type="ECO:0000256" key="7">
    <source>
        <dbReference type="ARBA" id="ARBA00023237"/>
    </source>
</evidence>
<dbReference type="EMBL" id="BMZD01000004">
    <property type="protein sequence ID" value="GGZ99527.1"/>
    <property type="molecule type" value="Genomic_DNA"/>
</dbReference>
<sequence length="700" mass="74354">MPFHSLLRASACLFALAAAAPAFADEADADARTIVVTAPRLTTTPTAEAITADSQPATAPDAAAFIARLPGAALVDNGVLSGQVQLRGMFGERILLRINGQHFASGGPNAMDPAMHYAPMVLVDRIELARGISPVRDGPGLGGGVNVTLKEVRFGQSGSLSPQLDATAQYRSADDSFAIGGLAGLANDRVRLGVFASREEGDDTRFPGGRIGGTSYNRAVYGVQAGLRAGPGELSVEYRRQETGRAGNPPFAMDIVYFHTDFLRAGFKGDLADGVRLDVHAHYAGVAHRMNNYSLRPAPAPSATRQSDTTARTLGTGLALEIGTEARHIRLGADFEHVDKQYQLYNPNSPAFSIFPLDKARSSRVGGYAEWRGALGAVEVEAGGRVDAHRAATDAPRFGPGVPMGPANLARAFAGADRQWTGTTVDGALRLWSDLGAFTPRLTLAHKTRVPSLVERFSWLPTEASGGLADGNIYVGNVQLKAERAWLAEAGFDWSNGSAYARPAVFWRRVHDYIQGVAYDATPGVLDTPVEMVAAASGDATPLRFANVEAQLWGADVAFGTKLAGPLRLDGVASWVRGRRVDIADPLYRIAPASLRLALGWDGPNWGLSLEGEGVAAQNRVSVTNSEQRSTGYVTAALHGHVVLRDGVRIDAGVENLFDRHYVEHLSGYNRNGFGDVAVGARLPGAGRSAYLRLRVAFEG</sequence>
<feature type="domain" description="TonB-dependent receptor plug" evidence="11">
    <location>
        <begin position="54"/>
        <end position="145"/>
    </location>
</feature>
<dbReference type="PANTHER" id="PTHR30069:SF49">
    <property type="entry name" value="OUTER MEMBRANE PROTEIN C"/>
    <property type="match status" value="1"/>
</dbReference>
<evidence type="ECO:0000256" key="9">
    <source>
        <dbReference type="SAM" id="SignalP"/>
    </source>
</evidence>
<feature type="domain" description="TonB-dependent receptor-like beta-barrel" evidence="10">
    <location>
        <begin position="221"/>
        <end position="657"/>
    </location>
</feature>
<gene>
    <name evidence="12" type="ORF">GCM10011617_19980</name>
</gene>
<keyword evidence="7" id="KW-0998">Cell outer membrane</keyword>
<evidence type="ECO:0000256" key="1">
    <source>
        <dbReference type="ARBA" id="ARBA00004571"/>
    </source>
</evidence>
<comment type="subcellular location">
    <subcellularLocation>
        <location evidence="1">Cell outer membrane</location>
        <topology evidence="1">Multi-pass membrane protein</topology>
    </subcellularLocation>
</comment>
<dbReference type="GO" id="GO:0044718">
    <property type="term" value="P:siderophore transmembrane transport"/>
    <property type="evidence" value="ECO:0007669"/>
    <property type="project" value="TreeGrafter"/>
</dbReference>
<dbReference type="InterPro" id="IPR000531">
    <property type="entry name" value="Beta-barrel_TonB"/>
</dbReference>
<evidence type="ECO:0000313" key="12">
    <source>
        <dbReference type="EMBL" id="GGZ99527.1"/>
    </source>
</evidence>
<dbReference type="GO" id="GO:0009279">
    <property type="term" value="C:cell outer membrane"/>
    <property type="evidence" value="ECO:0007669"/>
    <property type="project" value="UniProtKB-SubCell"/>
</dbReference>
<evidence type="ECO:0000256" key="8">
    <source>
        <dbReference type="RuleBase" id="RU003357"/>
    </source>
</evidence>
<organism evidence="12 13">
    <name type="scientific">Novosphingobium arvoryzae</name>
    <dbReference type="NCBI Taxonomy" id="1256514"/>
    <lineage>
        <taxon>Bacteria</taxon>
        <taxon>Pseudomonadati</taxon>
        <taxon>Pseudomonadota</taxon>
        <taxon>Alphaproteobacteria</taxon>
        <taxon>Sphingomonadales</taxon>
        <taxon>Sphingomonadaceae</taxon>
        <taxon>Novosphingobium</taxon>
    </lineage>
</organism>
<keyword evidence="9" id="KW-0732">Signal</keyword>
<proteinExistence type="inferred from homology"/>
<dbReference type="InterPro" id="IPR037066">
    <property type="entry name" value="Plug_dom_sf"/>
</dbReference>